<feature type="domain" description="Response regulatory" evidence="5">
    <location>
        <begin position="6"/>
        <end position="119"/>
    </location>
</feature>
<evidence type="ECO:0000256" key="4">
    <source>
        <dbReference type="PROSITE-ProRule" id="PRU00169"/>
    </source>
</evidence>
<name>A0A0S3PQ81_9BRAD</name>
<dbReference type="PANTHER" id="PTHR44591">
    <property type="entry name" value="STRESS RESPONSE REGULATOR PROTEIN 1"/>
    <property type="match status" value="1"/>
</dbReference>
<dbReference type="GO" id="GO:0000160">
    <property type="term" value="P:phosphorelay signal transduction system"/>
    <property type="evidence" value="ECO:0007669"/>
    <property type="project" value="InterPro"/>
</dbReference>
<organism evidence="6 7">
    <name type="scientific">Variibacter gotjawalensis</name>
    <dbReference type="NCBI Taxonomy" id="1333996"/>
    <lineage>
        <taxon>Bacteria</taxon>
        <taxon>Pseudomonadati</taxon>
        <taxon>Pseudomonadota</taxon>
        <taxon>Alphaproteobacteria</taxon>
        <taxon>Hyphomicrobiales</taxon>
        <taxon>Nitrobacteraceae</taxon>
        <taxon>Variibacter</taxon>
    </lineage>
</organism>
<dbReference type="PROSITE" id="PS50110">
    <property type="entry name" value="RESPONSE_REGULATORY"/>
    <property type="match status" value="1"/>
</dbReference>
<dbReference type="Proteomes" id="UP000236884">
    <property type="component" value="Chromosome"/>
</dbReference>
<dbReference type="OrthoDB" id="9784719at2"/>
<keyword evidence="7" id="KW-1185">Reference proteome</keyword>
<feature type="modified residue" description="4-aspartylphosphate" evidence="4">
    <location>
        <position position="56"/>
    </location>
</feature>
<dbReference type="InterPro" id="IPR050595">
    <property type="entry name" value="Bact_response_regulator"/>
</dbReference>
<sequence length="120" mass="13264">MTGKKTILIVEDEPLLRMAAVDMVENAGYDSVEAANATEAISILEKRTDIRVVLSDIDMPMGIDGMRLAALIRDRWPPIEIILVSGHVRAPDLQLPARTVFFSKPYREDDVVAAINKFAA</sequence>
<dbReference type="PANTHER" id="PTHR44591:SF3">
    <property type="entry name" value="RESPONSE REGULATORY DOMAIN-CONTAINING PROTEIN"/>
    <property type="match status" value="1"/>
</dbReference>
<dbReference type="InterPro" id="IPR011006">
    <property type="entry name" value="CheY-like_superfamily"/>
</dbReference>
<keyword evidence="3" id="KW-0804">Transcription</keyword>
<evidence type="ECO:0000256" key="2">
    <source>
        <dbReference type="ARBA" id="ARBA00023015"/>
    </source>
</evidence>
<dbReference type="SMART" id="SM00448">
    <property type="entry name" value="REC"/>
    <property type="match status" value="1"/>
</dbReference>
<protein>
    <submittedName>
        <fullName evidence="6">Blue-light-activated protein</fullName>
    </submittedName>
</protein>
<dbReference type="AlphaFoldDB" id="A0A0S3PQ81"/>
<dbReference type="Gene3D" id="3.40.50.2300">
    <property type="match status" value="1"/>
</dbReference>
<dbReference type="SUPFAM" id="SSF52172">
    <property type="entry name" value="CheY-like"/>
    <property type="match status" value="1"/>
</dbReference>
<dbReference type="EMBL" id="AP014946">
    <property type="protein sequence ID" value="BAT58045.1"/>
    <property type="molecule type" value="Genomic_DNA"/>
</dbReference>
<dbReference type="Pfam" id="PF00072">
    <property type="entry name" value="Response_reg"/>
    <property type="match status" value="1"/>
</dbReference>
<accession>A0A0S3PQ81</accession>
<dbReference type="KEGG" id="vgo:GJW-30_1_00559"/>
<gene>
    <name evidence="6" type="ORF">GJW-30_1_00559</name>
</gene>
<evidence type="ECO:0000259" key="5">
    <source>
        <dbReference type="PROSITE" id="PS50110"/>
    </source>
</evidence>
<reference evidence="6 7" key="1">
    <citation type="submission" date="2015-08" db="EMBL/GenBank/DDBJ databases">
        <title>Investigation of the bacterial diversity of lava forest soil.</title>
        <authorList>
            <person name="Lee J.S."/>
        </authorList>
    </citation>
    <scope>NUCLEOTIDE SEQUENCE [LARGE SCALE GENOMIC DNA]</scope>
    <source>
        <strain evidence="6 7">GJW-30</strain>
    </source>
</reference>
<dbReference type="InterPro" id="IPR001789">
    <property type="entry name" value="Sig_transdc_resp-reg_receiver"/>
</dbReference>
<proteinExistence type="predicted"/>
<dbReference type="RefSeq" id="WP_096351372.1">
    <property type="nucleotide sequence ID" value="NZ_AP014946.1"/>
</dbReference>
<evidence type="ECO:0000256" key="1">
    <source>
        <dbReference type="ARBA" id="ARBA00022553"/>
    </source>
</evidence>
<keyword evidence="2" id="KW-0805">Transcription regulation</keyword>
<evidence type="ECO:0000256" key="3">
    <source>
        <dbReference type="ARBA" id="ARBA00023163"/>
    </source>
</evidence>
<keyword evidence="1 4" id="KW-0597">Phosphoprotein</keyword>
<evidence type="ECO:0000313" key="7">
    <source>
        <dbReference type="Proteomes" id="UP000236884"/>
    </source>
</evidence>
<evidence type="ECO:0000313" key="6">
    <source>
        <dbReference type="EMBL" id="BAT58045.1"/>
    </source>
</evidence>